<keyword evidence="1" id="KW-0472">Membrane</keyword>
<gene>
    <name evidence="2" type="ORF">L613_000300000190</name>
</gene>
<evidence type="ECO:0000313" key="3">
    <source>
        <dbReference type="Proteomes" id="UP000321583"/>
    </source>
</evidence>
<evidence type="ECO:0000256" key="1">
    <source>
        <dbReference type="SAM" id="Phobius"/>
    </source>
</evidence>
<protein>
    <submittedName>
        <fullName evidence="2">Uncharacterized protein</fullName>
    </submittedName>
</protein>
<feature type="transmembrane region" description="Helical" evidence="1">
    <location>
        <begin position="41"/>
        <end position="58"/>
    </location>
</feature>
<evidence type="ECO:0000313" key="2">
    <source>
        <dbReference type="EMBL" id="TWH10130.1"/>
    </source>
</evidence>
<dbReference type="EMBL" id="VLJS01000058">
    <property type="protein sequence ID" value="TWH10130.1"/>
    <property type="molecule type" value="Genomic_DNA"/>
</dbReference>
<proteinExistence type="predicted"/>
<dbReference type="AlphaFoldDB" id="A0A562DKH4"/>
<keyword evidence="1" id="KW-0812">Transmembrane</keyword>
<dbReference type="RefSeq" id="WP_019397228.1">
    <property type="nucleotide sequence ID" value="NZ_VLJS01000058.1"/>
</dbReference>
<dbReference type="Proteomes" id="UP000321583">
    <property type="component" value="Unassembled WGS sequence"/>
</dbReference>
<keyword evidence="1" id="KW-1133">Transmembrane helix</keyword>
<sequence>MKSVVIRILAAMLSLAGVVVLVSRLIQLVQGDAQASALEYAVLAGAACGTWMFGRFALNGERDPLMRRLSARKPGQPDSR</sequence>
<organism evidence="2 3">
    <name type="scientific">Pseudoxanthomonas taiwanensis J19</name>
    <dbReference type="NCBI Taxonomy" id="935569"/>
    <lineage>
        <taxon>Bacteria</taxon>
        <taxon>Pseudomonadati</taxon>
        <taxon>Pseudomonadota</taxon>
        <taxon>Gammaproteobacteria</taxon>
        <taxon>Lysobacterales</taxon>
        <taxon>Lysobacteraceae</taxon>
        <taxon>Pseudoxanthomonas</taxon>
    </lineage>
</organism>
<accession>A0A562DKH4</accession>
<comment type="caution">
    <text evidence="2">The sequence shown here is derived from an EMBL/GenBank/DDBJ whole genome shotgun (WGS) entry which is preliminary data.</text>
</comment>
<name>A0A562DKH4_9GAMM</name>
<keyword evidence="3" id="KW-1185">Reference proteome</keyword>
<reference evidence="2 3" key="1">
    <citation type="submission" date="2019-07" db="EMBL/GenBank/DDBJ databases">
        <title>Genome sequencing of lignin-degrading bacterial isolates.</title>
        <authorList>
            <person name="Gladden J."/>
        </authorList>
    </citation>
    <scope>NUCLEOTIDE SEQUENCE [LARGE SCALE GENOMIC DNA]</scope>
    <source>
        <strain evidence="2 3">J19</strain>
    </source>
</reference>